<name>C0ECR2_9FIRM</name>
<evidence type="ECO:0000259" key="1">
    <source>
        <dbReference type="PROSITE" id="PS51736"/>
    </source>
</evidence>
<dbReference type="PANTHER" id="PTHR30461">
    <property type="entry name" value="DNA-INVERTASE FROM LAMBDOID PROPHAGE"/>
    <property type="match status" value="1"/>
</dbReference>
<gene>
    <name evidence="3" type="ORF">CLOSTMETH_01633</name>
</gene>
<keyword evidence="4" id="KW-1185">Reference proteome</keyword>
<dbReference type="PANTHER" id="PTHR30461:SF23">
    <property type="entry name" value="DNA RECOMBINASE-RELATED"/>
    <property type="match status" value="1"/>
</dbReference>
<dbReference type="InterPro" id="IPR006119">
    <property type="entry name" value="Resolv_N"/>
</dbReference>
<dbReference type="GO" id="GO:0000150">
    <property type="term" value="F:DNA strand exchange activity"/>
    <property type="evidence" value="ECO:0007669"/>
    <property type="project" value="InterPro"/>
</dbReference>
<dbReference type="Gene3D" id="3.90.1750.20">
    <property type="entry name" value="Putative Large Serine Recombinase, Chain B, Domain 2"/>
    <property type="match status" value="1"/>
</dbReference>
<evidence type="ECO:0000313" key="4">
    <source>
        <dbReference type="Proteomes" id="UP000003340"/>
    </source>
</evidence>
<protein>
    <submittedName>
        <fullName evidence="3">Resolvase, N-terminal domain protein</fullName>
    </submittedName>
</protein>
<dbReference type="Pfam" id="PF13408">
    <property type="entry name" value="Zn_ribbon_recom"/>
    <property type="match status" value="1"/>
</dbReference>
<dbReference type="InterPro" id="IPR011109">
    <property type="entry name" value="DNA_bind_recombinase_dom"/>
</dbReference>
<dbReference type="GO" id="GO:0003677">
    <property type="term" value="F:DNA binding"/>
    <property type="evidence" value="ECO:0007669"/>
    <property type="project" value="InterPro"/>
</dbReference>
<dbReference type="STRING" id="537013.CLOSTMETH_01633"/>
<dbReference type="eggNOG" id="COG1961">
    <property type="taxonomic scope" value="Bacteria"/>
</dbReference>
<dbReference type="Pfam" id="PF00239">
    <property type="entry name" value="Resolvase"/>
    <property type="match status" value="1"/>
</dbReference>
<dbReference type="InterPro" id="IPR025827">
    <property type="entry name" value="Zn_ribbon_recom_dom"/>
</dbReference>
<dbReference type="PROSITE" id="PS51736">
    <property type="entry name" value="RECOMBINASES_3"/>
    <property type="match status" value="1"/>
</dbReference>
<dbReference type="PROSITE" id="PS51737">
    <property type="entry name" value="RECOMBINASE_DNA_BIND"/>
    <property type="match status" value="1"/>
</dbReference>
<dbReference type="InterPro" id="IPR036162">
    <property type="entry name" value="Resolvase-like_N_sf"/>
</dbReference>
<dbReference type="InterPro" id="IPR038109">
    <property type="entry name" value="DNA_bind_recomb_sf"/>
</dbReference>
<reference evidence="3 4" key="1">
    <citation type="submission" date="2009-01" db="EMBL/GenBank/DDBJ databases">
        <authorList>
            <person name="Fulton L."/>
            <person name="Clifton S."/>
            <person name="Fulton B."/>
            <person name="Xu J."/>
            <person name="Minx P."/>
            <person name="Pepin K.H."/>
            <person name="Johnson M."/>
            <person name="Bhonagiri V."/>
            <person name="Nash W.E."/>
            <person name="Mardis E.R."/>
            <person name="Wilson R.K."/>
        </authorList>
    </citation>
    <scope>NUCLEOTIDE SEQUENCE [LARGE SCALE GENOMIC DNA]</scope>
    <source>
        <strain evidence="3 4">DSM 5476</strain>
    </source>
</reference>
<feature type="domain" description="Resolvase/invertase-type recombinase catalytic" evidence="1">
    <location>
        <begin position="26"/>
        <end position="175"/>
    </location>
</feature>
<dbReference type="SMART" id="SM00857">
    <property type="entry name" value="Resolvase"/>
    <property type="match status" value="1"/>
</dbReference>
<comment type="caution">
    <text evidence="3">The sequence shown here is derived from an EMBL/GenBank/DDBJ whole genome shotgun (WGS) entry which is preliminary data.</text>
</comment>
<dbReference type="InterPro" id="IPR050639">
    <property type="entry name" value="SSR_resolvase"/>
</dbReference>
<organism evidence="3 4">
    <name type="scientific">[Clostridium] methylpentosum DSM 5476</name>
    <dbReference type="NCBI Taxonomy" id="537013"/>
    <lineage>
        <taxon>Bacteria</taxon>
        <taxon>Bacillati</taxon>
        <taxon>Bacillota</taxon>
        <taxon>Clostridia</taxon>
        <taxon>Eubacteriales</taxon>
        <taxon>Oscillospiraceae</taxon>
        <taxon>Oscillospiraceae incertae sedis</taxon>
    </lineage>
</organism>
<reference evidence="3 4" key="2">
    <citation type="submission" date="2009-02" db="EMBL/GenBank/DDBJ databases">
        <title>Draft genome sequence of Clostridium methylpentosum (DSM 5476).</title>
        <authorList>
            <person name="Sudarsanam P."/>
            <person name="Ley R."/>
            <person name="Guruge J."/>
            <person name="Turnbaugh P.J."/>
            <person name="Mahowald M."/>
            <person name="Liep D."/>
            <person name="Gordon J."/>
        </authorList>
    </citation>
    <scope>NUCLEOTIDE SEQUENCE [LARGE SCALE GENOMIC DNA]</scope>
    <source>
        <strain evidence="3 4">DSM 5476</strain>
    </source>
</reference>
<evidence type="ECO:0000259" key="2">
    <source>
        <dbReference type="PROSITE" id="PS51737"/>
    </source>
</evidence>
<feature type="domain" description="Recombinase" evidence="2">
    <location>
        <begin position="183"/>
        <end position="327"/>
    </location>
</feature>
<dbReference type="Gene3D" id="3.40.50.1390">
    <property type="entry name" value="Resolvase, N-terminal catalytic domain"/>
    <property type="match status" value="1"/>
</dbReference>
<dbReference type="AlphaFoldDB" id="C0ECR2"/>
<dbReference type="Proteomes" id="UP000003340">
    <property type="component" value="Unassembled WGS sequence"/>
</dbReference>
<proteinExistence type="predicted"/>
<accession>C0ECR2</accession>
<dbReference type="EMBL" id="ACEC01000057">
    <property type="protein sequence ID" value="EEG30706.1"/>
    <property type="molecule type" value="Genomic_DNA"/>
</dbReference>
<dbReference type="Pfam" id="PF07508">
    <property type="entry name" value="Recombinase"/>
    <property type="match status" value="1"/>
</dbReference>
<dbReference type="HOGENOM" id="CLU_010686_18_16_9"/>
<sequence length="545" mass="62055">MEHKMIETALCGGKASKGGVTMPYCMYLRKSRVDVEAELHGEGDTLARHKKSLAETASRLKLPVDTIYEEIVSGETISARPVMQRLLTEVEQNLWDGVFVMEVERLARGDTIDQGIVAQAFKYSSTRIITPSKIYDPNNEFDEEYFEFGLFMSRREYKTINRRLQRGRLASVQEGKYVGSQAPYGYVKKKLEHEKGFTLAPHPEQAEVVRMIFHLYAEGEVGKHSSCEPFGISRITRRLNQLCIQPQKNDHWSLSSVREILANPVYIGKIRWNCRRQVKRPAGGEILKSRPKAKQEEWILTHGLHPALISESLWEKVQARLAEAGNRPLPVNRQLKNPLAGLVICAKCGHSMVRRPRPEGDILLCPDSQCDNVSAPLHLVESRVLSALRILLGDSIMTWQPSDNPPDNPSDPELQEKALRRIDSELAATEKQLGQLCDLLEQGIYSVELYQTRSQALTDKMRRLHQDRLLLEQRVNREPVKECLAFPTVIHLLDLYNELPDPAAQNSMLRELLDGVSYLKTVNGRWHDAPDCFELTLFPKLRPNP</sequence>
<dbReference type="CDD" id="cd00338">
    <property type="entry name" value="Ser_Recombinase"/>
    <property type="match status" value="1"/>
</dbReference>
<dbReference type="SUPFAM" id="SSF53041">
    <property type="entry name" value="Resolvase-like"/>
    <property type="match status" value="1"/>
</dbReference>
<evidence type="ECO:0000313" key="3">
    <source>
        <dbReference type="EMBL" id="EEG30706.1"/>
    </source>
</evidence>